<evidence type="ECO:0000313" key="11">
    <source>
        <dbReference type="EMBL" id="MCC9627364.1"/>
    </source>
</evidence>
<accession>A0A9X1MKV1</accession>
<dbReference type="Gene3D" id="1.10.510.10">
    <property type="entry name" value="Transferase(Phosphotransferase) domain 1"/>
    <property type="match status" value="1"/>
</dbReference>
<dbReference type="SUPFAM" id="SSF56112">
    <property type="entry name" value="Protein kinase-like (PK-like)"/>
    <property type="match status" value="1"/>
</dbReference>
<keyword evidence="9" id="KW-1133">Transmembrane helix</keyword>
<dbReference type="CDD" id="cd14014">
    <property type="entry name" value="STKc_PknB_like"/>
    <property type="match status" value="1"/>
</dbReference>
<feature type="binding site" evidence="7">
    <location>
        <position position="175"/>
    </location>
    <ligand>
        <name>ATP</name>
        <dbReference type="ChEBI" id="CHEBI:30616"/>
    </ligand>
</feature>
<evidence type="ECO:0000256" key="2">
    <source>
        <dbReference type="ARBA" id="ARBA00022527"/>
    </source>
</evidence>
<dbReference type="Gene3D" id="3.80.10.10">
    <property type="entry name" value="Ribonuclease Inhibitor"/>
    <property type="match status" value="2"/>
</dbReference>
<feature type="transmembrane region" description="Helical" evidence="9">
    <location>
        <begin position="468"/>
        <end position="493"/>
    </location>
</feature>
<organism evidence="11 12">
    <name type="scientific">Blastopirellula sediminis</name>
    <dbReference type="NCBI Taxonomy" id="2894196"/>
    <lineage>
        <taxon>Bacteria</taxon>
        <taxon>Pseudomonadati</taxon>
        <taxon>Planctomycetota</taxon>
        <taxon>Planctomycetia</taxon>
        <taxon>Pirellulales</taxon>
        <taxon>Pirellulaceae</taxon>
        <taxon>Blastopirellula</taxon>
    </lineage>
</organism>
<dbReference type="PANTHER" id="PTHR43289:SF6">
    <property type="entry name" value="SERINE_THREONINE-PROTEIN KINASE NEKL-3"/>
    <property type="match status" value="1"/>
</dbReference>
<dbReference type="Gene3D" id="2.60.120.560">
    <property type="entry name" value="Exo-inulinase, domain 1"/>
    <property type="match status" value="1"/>
</dbReference>
<dbReference type="InterPro" id="IPR011009">
    <property type="entry name" value="Kinase-like_dom_sf"/>
</dbReference>
<dbReference type="GO" id="GO:0004674">
    <property type="term" value="F:protein serine/threonine kinase activity"/>
    <property type="evidence" value="ECO:0007669"/>
    <property type="project" value="UniProtKB-KW"/>
</dbReference>
<dbReference type="InterPro" id="IPR000719">
    <property type="entry name" value="Prot_kinase_dom"/>
</dbReference>
<dbReference type="PROSITE" id="PS00108">
    <property type="entry name" value="PROTEIN_KINASE_ST"/>
    <property type="match status" value="1"/>
</dbReference>
<evidence type="ECO:0000256" key="8">
    <source>
        <dbReference type="SAM" id="MobiDB-lite"/>
    </source>
</evidence>
<dbReference type="Pfam" id="PF00069">
    <property type="entry name" value="Pkinase"/>
    <property type="match status" value="1"/>
</dbReference>
<sequence>MLDDRLLDLLERWEESASRGQIIDVAELAAGDDDLASRLRQHLSALHRMVWLQQEVAAGEELPIPSSDELKNALLLPDELDLATFQANLTKVDLPDPAALAALLKKHRVKNAYQLANLLLESELLTRFQLRAISRGRTRGLRLGRYVILDKIGEGGMGQVYKARHSRMDRDVAIKVLPREAMNKANGVERFYQEVQVAARLRHPNIVTAYDADEGEGLHFLVMEYVDGRDLSSIVHREGPLSPAKAVDCVLQAAQGLQYAHGVGLVHRDIKPANLLLNQAGVVKILDMGIARMQNDANSAGLTQNGTIMGTVDYMSPEQAIDAKTVTPQADLYSLGCTLYYLLTGRPPFGGDSIMAKLLCHREQSPPSLMAIRSDVSPALEAIYQKCVAKSPADRYASAEELIADLEQIRPQLSDAAAPLAYKPVESNVDTSSTGIFATMIHATSAAIPGLTIDPGQKSQPAPRRRGAAFYGGALVIGLLLGSVVFFGAGALFKLGTPNGTLVVEVDGEDYVAHLRGHELKLINEKTQDSLKITLLSTEETQSLPPGDYKFAVETSSGLKTNVSALTVTSGAESKVQVYWEDAAAVANIPAEPAPPVSQTPTAMATNPAPFNSPSSAPSTPAVSTATLSRDNDDYAQGEWVSLLTSQAEVDRLIAAQENPPADYEQATFSDGILTTKETNVIFTPFTAKNLIFRARVKRHGGSNGILRIKQGIEYGAFWTYPVTNFFIGKNLPGGGFQTLKRTQTPAAPPEFFEMAFVAIGRTLILYIDGKELFRLDRDEEPTDQVRLSIGTHRGHEMQFKEIQVMVLDDDVKAPETKAAQDPDYIAAKRILSAGGRVTVNRQEITSESQLPAPPFEIKSVHFVHSKTATDADLAPLANCRSVEDLSLFGCSNFTANSLSALRNCRNLRNANLNMTSKVGPGLVHLADCQQLEELQLWMVKVTLADVLPVADRKYKRLNLGTTAVTDDWLPYFKQVADLEFLNLRFTRVTDKGLAQYQTCEKINSLSLGRTGVTDLGFSYFKNCRDMELLIIAESAISDASVDQICSYKKLTGLEIEKTKITAAGVEKIRQALPRCKISWDGGTIQPAQR</sequence>
<protein>
    <recommendedName>
        <fullName evidence="1">non-specific serine/threonine protein kinase</fullName>
        <ecNumber evidence="1">2.7.11.1</ecNumber>
    </recommendedName>
</protein>
<reference evidence="11" key="1">
    <citation type="submission" date="2021-11" db="EMBL/GenBank/DDBJ databases">
        <title>Genome sequence.</title>
        <authorList>
            <person name="Sun Q."/>
        </authorList>
    </citation>
    <scope>NUCLEOTIDE SEQUENCE</scope>
    <source>
        <strain evidence="11">JC732</strain>
    </source>
</reference>
<keyword evidence="5 11" id="KW-0418">Kinase</keyword>
<keyword evidence="6 7" id="KW-0067">ATP-binding</keyword>
<dbReference type="EC" id="2.7.11.1" evidence="1"/>
<dbReference type="AlphaFoldDB" id="A0A9X1MKV1"/>
<keyword evidence="3" id="KW-0808">Transferase</keyword>
<evidence type="ECO:0000259" key="10">
    <source>
        <dbReference type="PROSITE" id="PS50011"/>
    </source>
</evidence>
<keyword evidence="9" id="KW-0812">Transmembrane</keyword>
<evidence type="ECO:0000313" key="12">
    <source>
        <dbReference type="Proteomes" id="UP001139103"/>
    </source>
</evidence>
<comment type="caution">
    <text evidence="11">The sequence shown here is derived from an EMBL/GenBank/DDBJ whole genome shotgun (WGS) entry which is preliminary data.</text>
</comment>
<dbReference type="InterPro" id="IPR008271">
    <property type="entry name" value="Ser/Thr_kinase_AS"/>
</dbReference>
<dbReference type="PROSITE" id="PS50011">
    <property type="entry name" value="PROTEIN_KINASE_DOM"/>
    <property type="match status" value="1"/>
</dbReference>
<dbReference type="RefSeq" id="WP_230215660.1">
    <property type="nucleotide sequence ID" value="NZ_JAJKFT010000002.1"/>
</dbReference>
<dbReference type="SUPFAM" id="SSF52047">
    <property type="entry name" value="RNI-like"/>
    <property type="match status" value="1"/>
</dbReference>
<gene>
    <name evidence="11" type="ORF">LOC68_03060</name>
</gene>
<feature type="region of interest" description="Disordered" evidence="8">
    <location>
        <begin position="591"/>
        <end position="626"/>
    </location>
</feature>
<feature type="domain" description="Protein kinase" evidence="10">
    <location>
        <begin position="146"/>
        <end position="413"/>
    </location>
</feature>
<dbReference type="EMBL" id="JAJKFT010000002">
    <property type="protein sequence ID" value="MCC9627364.1"/>
    <property type="molecule type" value="Genomic_DNA"/>
</dbReference>
<dbReference type="PROSITE" id="PS00107">
    <property type="entry name" value="PROTEIN_KINASE_ATP"/>
    <property type="match status" value="1"/>
</dbReference>
<keyword evidence="4 7" id="KW-0547">Nucleotide-binding</keyword>
<dbReference type="GO" id="GO:0005524">
    <property type="term" value="F:ATP binding"/>
    <property type="evidence" value="ECO:0007669"/>
    <property type="project" value="UniProtKB-UniRule"/>
</dbReference>
<evidence type="ECO:0000256" key="6">
    <source>
        <dbReference type="ARBA" id="ARBA00022840"/>
    </source>
</evidence>
<evidence type="ECO:0000256" key="3">
    <source>
        <dbReference type="ARBA" id="ARBA00022679"/>
    </source>
</evidence>
<proteinExistence type="predicted"/>
<dbReference type="PANTHER" id="PTHR43289">
    <property type="entry name" value="MITOGEN-ACTIVATED PROTEIN KINASE KINASE KINASE 20-RELATED"/>
    <property type="match status" value="1"/>
</dbReference>
<name>A0A9X1MKV1_9BACT</name>
<dbReference type="Proteomes" id="UP001139103">
    <property type="component" value="Unassembled WGS sequence"/>
</dbReference>
<evidence type="ECO:0000256" key="9">
    <source>
        <dbReference type="SAM" id="Phobius"/>
    </source>
</evidence>
<dbReference type="InterPro" id="IPR017441">
    <property type="entry name" value="Protein_kinase_ATP_BS"/>
</dbReference>
<evidence type="ECO:0000256" key="1">
    <source>
        <dbReference type="ARBA" id="ARBA00012513"/>
    </source>
</evidence>
<feature type="compositionally biased region" description="Low complexity" evidence="8">
    <location>
        <begin position="605"/>
        <end position="626"/>
    </location>
</feature>
<keyword evidence="12" id="KW-1185">Reference proteome</keyword>
<keyword evidence="9" id="KW-0472">Membrane</keyword>
<dbReference type="Gene3D" id="3.30.200.20">
    <property type="entry name" value="Phosphorylase Kinase, domain 1"/>
    <property type="match status" value="1"/>
</dbReference>
<dbReference type="FunFam" id="1.10.510.10:FF:000021">
    <property type="entry name" value="Serine/threonine protein kinase"/>
    <property type="match status" value="1"/>
</dbReference>
<evidence type="ECO:0000256" key="5">
    <source>
        <dbReference type="ARBA" id="ARBA00022777"/>
    </source>
</evidence>
<evidence type="ECO:0000256" key="7">
    <source>
        <dbReference type="PROSITE-ProRule" id="PRU10141"/>
    </source>
</evidence>
<evidence type="ECO:0000256" key="4">
    <source>
        <dbReference type="ARBA" id="ARBA00022741"/>
    </source>
</evidence>
<keyword evidence="2" id="KW-0723">Serine/threonine-protein kinase</keyword>
<dbReference type="InterPro" id="IPR032675">
    <property type="entry name" value="LRR_dom_sf"/>
</dbReference>
<dbReference type="SMART" id="SM00220">
    <property type="entry name" value="S_TKc"/>
    <property type="match status" value="1"/>
</dbReference>